<dbReference type="AlphaFoldDB" id="A0A078BAY6"/>
<dbReference type="PROSITE" id="PS51722">
    <property type="entry name" value="G_TR_2"/>
    <property type="match status" value="1"/>
</dbReference>
<evidence type="ECO:0000256" key="4">
    <source>
        <dbReference type="ARBA" id="ARBA00022917"/>
    </source>
</evidence>
<dbReference type="InterPro" id="IPR023115">
    <property type="entry name" value="TIF_IF2_dom3"/>
</dbReference>
<dbReference type="SUPFAM" id="SSF52156">
    <property type="entry name" value="Initiation factor IF2/eIF5b, domain 3"/>
    <property type="match status" value="1"/>
</dbReference>
<feature type="region of interest" description="Disordered" evidence="6">
    <location>
        <begin position="52"/>
        <end position="75"/>
    </location>
</feature>
<keyword evidence="5" id="KW-0342">GTP-binding</keyword>
<dbReference type="Pfam" id="PF00009">
    <property type="entry name" value="GTP_EFTU"/>
    <property type="match status" value="1"/>
</dbReference>
<gene>
    <name evidence="8" type="primary">Contig14984.g15973</name>
    <name evidence="8" type="ORF">STYLEM_20895</name>
</gene>
<dbReference type="GO" id="GO:0003743">
    <property type="term" value="F:translation initiation factor activity"/>
    <property type="evidence" value="ECO:0007669"/>
    <property type="project" value="UniProtKB-KW"/>
</dbReference>
<protein>
    <submittedName>
        <fullName evidence="8">Translation initiation factor if-2</fullName>
    </submittedName>
</protein>
<reference evidence="8 9" key="1">
    <citation type="submission" date="2014-06" db="EMBL/GenBank/DDBJ databases">
        <authorList>
            <person name="Swart Estienne"/>
        </authorList>
    </citation>
    <scope>NUCLEOTIDE SEQUENCE [LARGE SCALE GENOMIC DNA]</scope>
    <source>
        <strain evidence="8 9">130c</strain>
    </source>
</reference>
<evidence type="ECO:0000256" key="6">
    <source>
        <dbReference type="SAM" id="MobiDB-lite"/>
    </source>
</evidence>
<dbReference type="InParanoid" id="A0A078BAY6"/>
<dbReference type="InterPro" id="IPR036925">
    <property type="entry name" value="TIF_IF2_dom3_sf"/>
</dbReference>
<dbReference type="PANTHER" id="PTHR43381">
    <property type="entry name" value="TRANSLATION INITIATION FACTOR IF-2-RELATED"/>
    <property type="match status" value="1"/>
</dbReference>
<dbReference type="OMA" id="YACKSHE"/>
<dbReference type="FunFam" id="3.40.50.10050:FF:000001">
    <property type="entry name" value="Translation initiation factor IF-2"/>
    <property type="match status" value="1"/>
</dbReference>
<dbReference type="CDD" id="cd01887">
    <property type="entry name" value="IF2_eIF5B"/>
    <property type="match status" value="1"/>
</dbReference>
<evidence type="ECO:0000259" key="7">
    <source>
        <dbReference type="PROSITE" id="PS51722"/>
    </source>
</evidence>
<dbReference type="Gene3D" id="2.40.30.10">
    <property type="entry name" value="Translation factors"/>
    <property type="match status" value="2"/>
</dbReference>
<keyword evidence="2 8" id="KW-0396">Initiation factor</keyword>
<dbReference type="GO" id="GO:0005525">
    <property type="term" value="F:GTP binding"/>
    <property type="evidence" value="ECO:0007669"/>
    <property type="project" value="UniProtKB-KW"/>
</dbReference>
<dbReference type="SUPFAM" id="SSF52540">
    <property type="entry name" value="P-loop containing nucleoside triphosphate hydrolases"/>
    <property type="match status" value="1"/>
</dbReference>
<sequence>MNQLRKLALRTKTQAKVIYPLISAKTLRPIASMWQLNQMNFSNAKMKPYFKKQKDSEEEEDFSEGSALSSKEDEQDYQLNREIALEEAKKIAHLNQSKQEEQDNKHIIKVPELHTNAYKLGQLFGIDSYEVLKKIEKISKESIIDEFQDLSRQLIERLAVEYEKEIEIEENSEEKLRFQVRSPVVTIMGHVDHGKTTLLDAFRHSTKVKEEYGDITQSIGAFTFITDSQHEITFIDTPGHEAFQNLRVRGAKVTDLIILVISAIESVQPQTIEVIQLALSLKIPVIVAINKIDRTAADPDSVILDLANHGMIGEELGGEVICVPISAKMKTNLDILEQKIIEVAEAKVNLLEDFHSKAQCLVIESNFDEKSTQITATVLVKKGQLRQDDVFVCGPHEGKVRFMRNDQGKNIKIAYPGQAVHLAGFKAFPEVGQPLYACKSHEEAQFMAVRIQQRREKELNQLKLDSQLQHESMDMKKKLKGLTRMEKRKMYGGDKSIMYEKIGLLEESDIEKYRKKLGIKKGVDLLSKELSDVEDIVEQASQTQSLDAEGKKKKIKVRSQRIKDFEKEEFKKILTNYKEEQKKRDQMTTDEQAKYDQERMKLKEVYRGEDVQHFPIIIKASQAGVLETLLKETEKVLGIGNYRISVIDYSVGPITEGDMNNAMQTGAVILGFDVPCSPMVQRTAESSGVVIKQHRIIYKFLEDVEHFVYDANTKIMEESGKAVHVEVVGTATVSQIFKIKDPKSKNNKMLHIGGCKVAGGDIERKHKYRVIRNGRCLQDNLKLHSMKKIQQDVTVVEKGHECGLCFENFDGELIPGDQIEAYRELEGNVVKFNSKPGVHQSY</sequence>
<dbReference type="PANTHER" id="PTHR43381:SF5">
    <property type="entry name" value="TR-TYPE G DOMAIN-CONTAINING PROTEIN"/>
    <property type="match status" value="1"/>
</dbReference>
<dbReference type="OrthoDB" id="361630at2759"/>
<dbReference type="InterPro" id="IPR053905">
    <property type="entry name" value="EF-G-like_DII"/>
</dbReference>
<dbReference type="NCBIfam" id="TIGR00231">
    <property type="entry name" value="small_GTP"/>
    <property type="match status" value="1"/>
</dbReference>
<dbReference type="Gene3D" id="3.40.50.300">
    <property type="entry name" value="P-loop containing nucleotide triphosphate hydrolases"/>
    <property type="match status" value="1"/>
</dbReference>
<dbReference type="FunFam" id="2.40.30.10:FF:000008">
    <property type="entry name" value="Translation initiation factor IF-2"/>
    <property type="match status" value="1"/>
</dbReference>
<dbReference type="InterPro" id="IPR009000">
    <property type="entry name" value="Transl_B-barrel_sf"/>
</dbReference>
<dbReference type="EMBL" id="CCKQ01019705">
    <property type="protein sequence ID" value="CDW91735.1"/>
    <property type="molecule type" value="Genomic_DNA"/>
</dbReference>
<dbReference type="Pfam" id="PF22042">
    <property type="entry name" value="EF-G_D2"/>
    <property type="match status" value="1"/>
</dbReference>
<evidence type="ECO:0000256" key="2">
    <source>
        <dbReference type="ARBA" id="ARBA00022540"/>
    </source>
</evidence>
<keyword evidence="4" id="KW-0648">Protein biosynthesis</keyword>
<evidence type="ECO:0000313" key="9">
    <source>
        <dbReference type="Proteomes" id="UP000039865"/>
    </source>
</evidence>
<keyword evidence="3" id="KW-0547">Nucleotide-binding</keyword>
<dbReference type="Proteomes" id="UP000039865">
    <property type="component" value="Unassembled WGS sequence"/>
</dbReference>
<feature type="domain" description="Tr-type G" evidence="7">
    <location>
        <begin position="180"/>
        <end position="351"/>
    </location>
</feature>
<evidence type="ECO:0000256" key="1">
    <source>
        <dbReference type="ARBA" id="ARBA00007733"/>
    </source>
</evidence>
<name>A0A078BAY6_STYLE</name>
<evidence type="ECO:0000256" key="3">
    <source>
        <dbReference type="ARBA" id="ARBA00022741"/>
    </source>
</evidence>
<dbReference type="InterPro" id="IPR005225">
    <property type="entry name" value="Small_GTP-bd"/>
</dbReference>
<dbReference type="SUPFAM" id="SSF50447">
    <property type="entry name" value="Translation proteins"/>
    <property type="match status" value="2"/>
</dbReference>
<dbReference type="GO" id="GO:0003924">
    <property type="term" value="F:GTPase activity"/>
    <property type="evidence" value="ECO:0007669"/>
    <property type="project" value="InterPro"/>
</dbReference>
<evidence type="ECO:0000256" key="5">
    <source>
        <dbReference type="ARBA" id="ARBA00023134"/>
    </source>
</evidence>
<evidence type="ECO:0000313" key="8">
    <source>
        <dbReference type="EMBL" id="CDW91735.1"/>
    </source>
</evidence>
<accession>A0A078BAY6</accession>
<dbReference type="FunFam" id="3.40.50.300:FF:000019">
    <property type="entry name" value="Translation initiation factor IF-2"/>
    <property type="match status" value="1"/>
</dbReference>
<dbReference type="InterPro" id="IPR027417">
    <property type="entry name" value="P-loop_NTPase"/>
</dbReference>
<dbReference type="Pfam" id="PF11987">
    <property type="entry name" value="IF-2"/>
    <property type="match status" value="1"/>
</dbReference>
<organism evidence="8 9">
    <name type="scientific">Stylonychia lemnae</name>
    <name type="common">Ciliate</name>
    <dbReference type="NCBI Taxonomy" id="5949"/>
    <lineage>
        <taxon>Eukaryota</taxon>
        <taxon>Sar</taxon>
        <taxon>Alveolata</taxon>
        <taxon>Ciliophora</taxon>
        <taxon>Intramacronucleata</taxon>
        <taxon>Spirotrichea</taxon>
        <taxon>Stichotrichia</taxon>
        <taxon>Sporadotrichida</taxon>
        <taxon>Oxytrichidae</taxon>
        <taxon>Stylonychinae</taxon>
        <taxon>Stylonychia</taxon>
    </lineage>
</organism>
<comment type="similarity">
    <text evidence="1">Belongs to the TRAFAC class translation factor GTPase superfamily. Classic translation factor GTPase family. IF-2 subfamily.</text>
</comment>
<proteinExistence type="inferred from homology"/>
<dbReference type="InterPro" id="IPR000795">
    <property type="entry name" value="T_Tr_GTP-bd_dom"/>
</dbReference>
<keyword evidence="9" id="KW-1185">Reference proteome</keyword>
<dbReference type="GO" id="GO:0005737">
    <property type="term" value="C:cytoplasm"/>
    <property type="evidence" value="ECO:0007669"/>
    <property type="project" value="TreeGrafter"/>
</dbReference>
<dbReference type="InterPro" id="IPR015760">
    <property type="entry name" value="TIF_IF2"/>
</dbReference>
<dbReference type="Gene3D" id="3.40.50.10050">
    <property type="entry name" value="Translation initiation factor IF- 2, domain 3"/>
    <property type="match status" value="1"/>
</dbReference>